<dbReference type="STRING" id="1331196.A0A1B9J0X3"/>
<dbReference type="PANTHER" id="PTHR44019:SF8">
    <property type="entry name" value="POC1 CENTRIOLAR PROTEIN HOMOLOG"/>
    <property type="match status" value="1"/>
</dbReference>
<name>A0A1B9J0X3_9TREE</name>
<evidence type="ECO:0000313" key="3">
    <source>
        <dbReference type="EMBL" id="OCF61437.1"/>
    </source>
</evidence>
<reference evidence="3 4" key="1">
    <citation type="submission" date="2013-07" db="EMBL/GenBank/DDBJ databases">
        <title>The Genome Sequence of Kwoniella mangroviensis CBS10435.</title>
        <authorList>
            <consortium name="The Broad Institute Genome Sequencing Platform"/>
            <person name="Cuomo C."/>
            <person name="Litvintseva A."/>
            <person name="Chen Y."/>
            <person name="Heitman J."/>
            <person name="Sun S."/>
            <person name="Springer D."/>
            <person name="Dromer F."/>
            <person name="Young S.K."/>
            <person name="Zeng Q."/>
            <person name="Gargeya S."/>
            <person name="Fitzgerald M."/>
            <person name="Abouelleil A."/>
            <person name="Alvarado L."/>
            <person name="Berlin A.M."/>
            <person name="Chapman S.B."/>
            <person name="Dewar J."/>
            <person name="Goldberg J."/>
            <person name="Griggs A."/>
            <person name="Gujja S."/>
            <person name="Hansen M."/>
            <person name="Howarth C."/>
            <person name="Imamovic A."/>
            <person name="Larimer J."/>
            <person name="McCowan C."/>
            <person name="Murphy C."/>
            <person name="Pearson M."/>
            <person name="Priest M."/>
            <person name="Roberts A."/>
            <person name="Saif S."/>
            <person name="Shea T."/>
            <person name="Sykes S."/>
            <person name="Wortman J."/>
            <person name="Nusbaum C."/>
            <person name="Birren B."/>
        </authorList>
    </citation>
    <scope>NUCLEOTIDE SEQUENCE [LARGE SCALE GENOMIC DNA]</scope>
    <source>
        <strain evidence="3 4">CBS 10435</strain>
    </source>
</reference>
<dbReference type="SUPFAM" id="SSF50978">
    <property type="entry name" value="WD40 repeat-like"/>
    <property type="match status" value="1"/>
</dbReference>
<accession>A0A1B9J0X3</accession>
<dbReference type="EMBL" id="KI669459">
    <property type="protein sequence ID" value="OCF61437.1"/>
    <property type="molecule type" value="Genomic_DNA"/>
</dbReference>
<dbReference type="InterPro" id="IPR036322">
    <property type="entry name" value="WD40_repeat_dom_sf"/>
</dbReference>
<evidence type="ECO:0000313" key="4">
    <source>
        <dbReference type="Proteomes" id="UP000092583"/>
    </source>
</evidence>
<evidence type="ECO:0000256" key="2">
    <source>
        <dbReference type="ARBA" id="ARBA00022737"/>
    </source>
</evidence>
<keyword evidence="1" id="KW-0853">WD repeat</keyword>
<evidence type="ECO:0000256" key="1">
    <source>
        <dbReference type="ARBA" id="ARBA00022574"/>
    </source>
</evidence>
<dbReference type="Gene3D" id="2.130.10.10">
    <property type="entry name" value="YVTN repeat-like/Quinoprotein amine dehydrogenase"/>
    <property type="match status" value="1"/>
</dbReference>
<keyword evidence="2" id="KW-0677">Repeat</keyword>
<gene>
    <name evidence="3" type="ORF">L486_01085</name>
</gene>
<sequence length="475" mass="52863">MADSSDRLQTLIAYYLAQNYPSVLPSFLSASHTAPPDLTQPPKPDLKTLVEDYISEQLVKDLGHVEIDEDMEPATDGSWRGWSNKDIVKMSLAPEVTLQGVRRSIEGISAMNLLTVGAERVPRRLFDTTTASYRATYTPSIITTSVDKTVRIIDYNTGEVDRILEPHKAAVLSFALHPQNPRYMLTGSMDGTTVLTDLITSQPLQTFKSTKFVVRVAFSPDGHFMATCSYDHHIVVYKANGSAVPPPLDEDDIPLDDTDDLLLASEPTLRYHEVHRIKVDSNPEAILFHPESTWLMYTLRSSHLLYYARLPSSDDTMSEIKDWETSTKSFNPHPMDNHVSFSILNMALHPSKKIVACQTGDHRGNTGERILLYGIEPEDTERLAVLWTGSEGDDFVLPRMSWLPDGSGLITTTPNGYLNLISLSGENRSSVKIHGAVNLGQASSEVVRDCKVVKTGEGDWEVVSVGYDRQVRISR</sequence>
<dbReference type="AlphaFoldDB" id="A0A1B9J0X3"/>
<dbReference type="Proteomes" id="UP000092583">
    <property type="component" value="Unassembled WGS sequence"/>
</dbReference>
<protein>
    <submittedName>
        <fullName evidence="3">Uncharacterized protein</fullName>
    </submittedName>
</protein>
<proteinExistence type="predicted"/>
<reference evidence="4" key="2">
    <citation type="submission" date="2013-12" db="EMBL/GenBank/DDBJ databases">
        <title>Evolution of pathogenesis and genome organization in the Tremellales.</title>
        <authorList>
            <person name="Cuomo C."/>
            <person name="Litvintseva A."/>
            <person name="Heitman J."/>
            <person name="Chen Y."/>
            <person name="Sun S."/>
            <person name="Springer D."/>
            <person name="Dromer F."/>
            <person name="Young S."/>
            <person name="Zeng Q."/>
            <person name="Chapman S."/>
            <person name="Gujja S."/>
            <person name="Saif S."/>
            <person name="Birren B."/>
        </authorList>
    </citation>
    <scope>NUCLEOTIDE SEQUENCE [LARGE SCALE GENOMIC DNA]</scope>
    <source>
        <strain evidence="4">CBS 10435</strain>
    </source>
</reference>
<organism evidence="3 4">
    <name type="scientific">Kwoniella mangroviensis CBS 10435</name>
    <dbReference type="NCBI Taxonomy" id="1331196"/>
    <lineage>
        <taxon>Eukaryota</taxon>
        <taxon>Fungi</taxon>
        <taxon>Dikarya</taxon>
        <taxon>Basidiomycota</taxon>
        <taxon>Agaricomycotina</taxon>
        <taxon>Tremellomycetes</taxon>
        <taxon>Tremellales</taxon>
        <taxon>Cryptococcaceae</taxon>
        <taxon>Kwoniella</taxon>
    </lineage>
</organism>
<dbReference type="InterPro" id="IPR050505">
    <property type="entry name" value="WDR55/POC1"/>
</dbReference>
<dbReference type="PANTHER" id="PTHR44019">
    <property type="entry name" value="WD REPEAT-CONTAINING PROTEIN 55"/>
    <property type="match status" value="1"/>
</dbReference>
<dbReference type="OrthoDB" id="1932312at2759"/>
<dbReference type="InterPro" id="IPR015943">
    <property type="entry name" value="WD40/YVTN_repeat-like_dom_sf"/>
</dbReference>
<dbReference type="InterPro" id="IPR001680">
    <property type="entry name" value="WD40_rpt"/>
</dbReference>
<dbReference type="SMART" id="SM00320">
    <property type="entry name" value="WD40"/>
    <property type="match status" value="4"/>
</dbReference>
<keyword evidence="4" id="KW-1185">Reference proteome</keyword>
<dbReference type="Pfam" id="PF00400">
    <property type="entry name" value="WD40"/>
    <property type="match status" value="2"/>
</dbReference>